<dbReference type="RefSeq" id="XP_009798314.1">
    <property type="nucleotide sequence ID" value="XM_009800012.1"/>
</dbReference>
<feature type="domain" description="CCHC-type" evidence="3">
    <location>
        <begin position="169"/>
        <end position="184"/>
    </location>
</feature>
<dbReference type="GO" id="GO:0003676">
    <property type="term" value="F:nucleic acid binding"/>
    <property type="evidence" value="ECO:0007669"/>
    <property type="project" value="InterPro"/>
</dbReference>
<dbReference type="PROSITE" id="PS50158">
    <property type="entry name" value="ZF_CCHC"/>
    <property type="match status" value="1"/>
</dbReference>
<dbReference type="Proteomes" id="UP000189701">
    <property type="component" value="Unplaced"/>
</dbReference>
<feature type="compositionally biased region" description="Basic and acidic residues" evidence="2">
    <location>
        <begin position="47"/>
        <end position="62"/>
    </location>
</feature>
<feature type="region of interest" description="Disordered" evidence="2">
    <location>
        <begin position="46"/>
        <end position="89"/>
    </location>
</feature>
<dbReference type="AlphaFoldDB" id="A0A1U7YGF3"/>
<evidence type="ECO:0000256" key="2">
    <source>
        <dbReference type="SAM" id="MobiDB-lite"/>
    </source>
</evidence>
<keyword evidence="4" id="KW-1185">Reference proteome</keyword>
<keyword evidence="1" id="KW-0862">Zinc</keyword>
<evidence type="ECO:0000313" key="4">
    <source>
        <dbReference type="Proteomes" id="UP000189701"/>
    </source>
</evidence>
<keyword evidence="1" id="KW-0479">Metal-binding</keyword>
<sequence>MSVTDYERFLAGFHYGIKANMSREVEMGTPYQSVVEIARRIGGYRLRGREKTQQDKKSRFSGEFRGSPTRGRGQFGRGQLSRPPYSAPPPTRGALLRSYFSAMLENSYHPLAIQGSSSGYSGPQGSSGSYFSAMPESSYRPPAIQATSSGSTGHQGQPSWQQVVASWGCFECGDLGHMRRYCPRLRGKAVP</sequence>
<keyword evidence="1" id="KW-0863">Zinc-finger</keyword>
<feature type="compositionally biased region" description="Polar residues" evidence="2">
    <location>
        <begin position="145"/>
        <end position="157"/>
    </location>
</feature>
<dbReference type="InterPro" id="IPR001878">
    <property type="entry name" value="Znf_CCHC"/>
</dbReference>
<organism evidence="4 5">
    <name type="scientific">Nicotiana sylvestris</name>
    <name type="common">Wood tobacco</name>
    <name type="synonym">South American tobacco</name>
    <dbReference type="NCBI Taxonomy" id="4096"/>
    <lineage>
        <taxon>Eukaryota</taxon>
        <taxon>Viridiplantae</taxon>
        <taxon>Streptophyta</taxon>
        <taxon>Embryophyta</taxon>
        <taxon>Tracheophyta</taxon>
        <taxon>Spermatophyta</taxon>
        <taxon>Magnoliopsida</taxon>
        <taxon>eudicotyledons</taxon>
        <taxon>Gunneridae</taxon>
        <taxon>Pentapetalae</taxon>
        <taxon>asterids</taxon>
        <taxon>lamiids</taxon>
        <taxon>Solanales</taxon>
        <taxon>Solanaceae</taxon>
        <taxon>Nicotianoideae</taxon>
        <taxon>Nicotianeae</taxon>
        <taxon>Nicotiana</taxon>
    </lineage>
</organism>
<dbReference type="SUPFAM" id="SSF57756">
    <property type="entry name" value="Retrovirus zinc finger-like domains"/>
    <property type="match status" value="1"/>
</dbReference>
<dbReference type="InterPro" id="IPR036875">
    <property type="entry name" value="Znf_CCHC_sf"/>
</dbReference>
<evidence type="ECO:0000259" key="3">
    <source>
        <dbReference type="PROSITE" id="PS50158"/>
    </source>
</evidence>
<feature type="region of interest" description="Disordered" evidence="2">
    <location>
        <begin position="136"/>
        <end position="157"/>
    </location>
</feature>
<dbReference type="GO" id="GO:0008270">
    <property type="term" value="F:zinc ion binding"/>
    <property type="evidence" value="ECO:0007669"/>
    <property type="project" value="UniProtKB-KW"/>
</dbReference>
<gene>
    <name evidence="5" type="primary">LOC104244561</name>
</gene>
<accession>A0A1U7YGF3</accession>
<protein>
    <submittedName>
        <fullName evidence="5">Uncharacterized protein LOC104244561</fullName>
    </submittedName>
</protein>
<evidence type="ECO:0000256" key="1">
    <source>
        <dbReference type="PROSITE-ProRule" id="PRU00047"/>
    </source>
</evidence>
<proteinExistence type="predicted"/>
<evidence type="ECO:0000313" key="5">
    <source>
        <dbReference type="RefSeq" id="XP_009798314.1"/>
    </source>
</evidence>
<name>A0A1U7YGF3_NICSY</name>
<reference evidence="4" key="1">
    <citation type="journal article" date="2013" name="Genome Biol.">
        <title>Reference genomes and transcriptomes of Nicotiana sylvestris and Nicotiana tomentosiformis.</title>
        <authorList>
            <person name="Sierro N."/>
            <person name="Battey J.N."/>
            <person name="Ouadi S."/>
            <person name="Bovet L."/>
            <person name="Goepfert S."/>
            <person name="Bakaher N."/>
            <person name="Peitsch M.C."/>
            <person name="Ivanov N.V."/>
        </authorList>
    </citation>
    <scope>NUCLEOTIDE SEQUENCE [LARGE SCALE GENOMIC DNA]</scope>
</reference>
<reference evidence="5" key="2">
    <citation type="submission" date="2025-08" db="UniProtKB">
        <authorList>
            <consortium name="RefSeq"/>
        </authorList>
    </citation>
    <scope>IDENTIFICATION</scope>
    <source>
        <tissue evidence="5">Leaf</tissue>
    </source>
</reference>